<dbReference type="InterPro" id="IPR036388">
    <property type="entry name" value="WH-like_DNA-bd_sf"/>
</dbReference>
<name>A0ABX1VYZ3_9FIRM</name>
<proteinExistence type="predicted"/>
<dbReference type="InterPro" id="IPR011335">
    <property type="entry name" value="Restrct_endonuc-II-like"/>
</dbReference>
<gene>
    <name evidence="3" type="ORF">G9470_19940</name>
</gene>
<feature type="domain" description="FokI cleavage" evidence="1">
    <location>
        <begin position="95"/>
        <end position="252"/>
    </location>
</feature>
<dbReference type="Pfam" id="PF16902">
    <property type="entry name" value="FokI_D3"/>
    <property type="match status" value="1"/>
</dbReference>
<organism evidence="3 4">
    <name type="scientific">Lacrimispora defluvii</name>
    <dbReference type="NCBI Taxonomy" id="2719233"/>
    <lineage>
        <taxon>Bacteria</taxon>
        <taxon>Bacillati</taxon>
        <taxon>Bacillota</taxon>
        <taxon>Clostridia</taxon>
        <taxon>Lachnospirales</taxon>
        <taxon>Lachnospiraceae</taxon>
        <taxon>Lacrimispora</taxon>
    </lineage>
</organism>
<dbReference type="EMBL" id="JAAOXG010000044">
    <property type="protein sequence ID" value="NNJ32042.1"/>
    <property type="molecule type" value="Genomic_DNA"/>
</dbReference>
<sequence length="271" mass="31422">MRTRRSYILKYLQETKSFNVLIDKLRQIGFQDDMKIIENDIKGLNTFGIRIDIDGDKLELKDLLVDFTIPALNLTQELKDLETERRKAEFMNKTDLSAKYIELLEIAYDGKRNRDFEIVTAELFKKVYGLQSILLGGGRKPDAIVFTDKFGFIIDTKAYGEGYSKSISQADEMIRYIEDNKRRDINRNPTEWWIDFDPIIPQNQFYFMWVSSKFVGRFQEQLDYTASQTSTNGGALNVEQLLLGADAVLKGILDANTLPLYMKNKEIEFIS</sequence>
<evidence type="ECO:0008006" key="5">
    <source>
        <dbReference type="Google" id="ProtNLM"/>
    </source>
</evidence>
<protein>
    <recommendedName>
        <fullName evidence="5">Type II restriction enzyme</fullName>
    </recommendedName>
</protein>
<keyword evidence="4" id="KW-1185">Reference proteome</keyword>
<evidence type="ECO:0000313" key="3">
    <source>
        <dbReference type="EMBL" id="NNJ32042.1"/>
    </source>
</evidence>
<feature type="domain" description="FokI D3" evidence="2">
    <location>
        <begin position="1"/>
        <end position="54"/>
    </location>
</feature>
<evidence type="ECO:0000313" key="4">
    <source>
        <dbReference type="Proteomes" id="UP000539052"/>
    </source>
</evidence>
<evidence type="ECO:0000259" key="1">
    <source>
        <dbReference type="Pfam" id="PF09254"/>
    </source>
</evidence>
<dbReference type="Gene3D" id="3.40.91.30">
    <property type="match status" value="1"/>
</dbReference>
<reference evidence="3 4" key="1">
    <citation type="submission" date="2020-03" db="EMBL/GenBank/DDBJ databases">
        <title>Genome Sequence of industrial isolate, B5A.</title>
        <authorList>
            <person name="Sharma S."/>
            <person name="Patil P.B."/>
            <person name="Korpole S."/>
        </authorList>
    </citation>
    <scope>NUCLEOTIDE SEQUENCE [LARGE SCALE GENOMIC DNA]</scope>
    <source>
        <strain evidence="3 4">PI-S10-B5A</strain>
    </source>
</reference>
<comment type="caution">
    <text evidence="3">The sequence shown here is derived from an EMBL/GenBank/DDBJ whole genome shotgun (WGS) entry which is preliminary data.</text>
</comment>
<dbReference type="SUPFAM" id="SSF46785">
    <property type="entry name" value="Winged helix' DNA-binding domain"/>
    <property type="match status" value="1"/>
</dbReference>
<evidence type="ECO:0000259" key="2">
    <source>
        <dbReference type="Pfam" id="PF16902"/>
    </source>
</evidence>
<dbReference type="InterPro" id="IPR015334">
    <property type="entry name" value="FokI_cleavage_dom"/>
</dbReference>
<dbReference type="CDD" id="cd22327">
    <property type="entry name" value="FokI_nuclease-like"/>
    <property type="match status" value="1"/>
</dbReference>
<dbReference type="SUPFAM" id="SSF52980">
    <property type="entry name" value="Restriction endonuclease-like"/>
    <property type="match status" value="1"/>
</dbReference>
<dbReference type="InterPro" id="IPR036390">
    <property type="entry name" value="WH_DNA-bd_sf"/>
</dbReference>
<accession>A0ABX1VYZ3</accession>
<dbReference type="Proteomes" id="UP000539052">
    <property type="component" value="Unassembled WGS sequence"/>
</dbReference>
<dbReference type="InterPro" id="IPR031655">
    <property type="entry name" value="FokI_D3"/>
</dbReference>
<dbReference type="Gene3D" id="1.10.10.10">
    <property type="entry name" value="Winged helix-like DNA-binding domain superfamily/Winged helix DNA-binding domain"/>
    <property type="match status" value="1"/>
</dbReference>
<dbReference type="Pfam" id="PF09254">
    <property type="entry name" value="FokI_cleav_dom"/>
    <property type="match status" value="1"/>
</dbReference>